<organism evidence="1">
    <name type="scientific">Rhizophora mucronata</name>
    <name type="common">Asiatic mangrove</name>
    <dbReference type="NCBI Taxonomy" id="61149"/>
    <lineage>
        <taxon>Eukaryota</taxon>
        <taxon>Viridiplantae</taxon>
        <taxon>Streptophyta</taxon>
        <taxon>Embryophyta</taxon>
        <taxon>Tracheophyta</taxon>
        <taxon>Spermatophyta</taxon>
        <taxon>Magnoliopsida</taxon>
        <taxon>eudicotyledons</taxon>
        <taxon>Gunneridae</taxon>
        <taxon>Pentapetalae</taxon>
        <taxon>rosids</taxon>
        <taxon>fabids</taxon>
        <taxon>Malpighiales</taxon>
        <taxon>Rhizophoraceae</taxon>
        <taxon>Rhizophora</taxon>
    </lineage>
</organism>
<dbReference type="AlphaFoldDB" id="A0A2P2N9T8"/>
<dbReference type="PROSITE" id="PS51257">
    <property type="entry name" value="PROKAR_LIPOPROTEIN"/>
    <property type="match status" value="1"/>
</dbReference>
<name>A0A2P2N9T8_RHIMU</name>
<reference evidence="1" key="1">
    <citation type="submission" date="2018-02" db="EMBL/GenBank/DDBJ databases">
        <title>Rhizophora mucronata_Transcriptome.</title>
        <authorList>
            <person name="Meera S.P."/>
            <person name="Sreeshan A."/>
            <person name="Augustine A."/>
        </authorList>
    </citation>
    <scope>NUCLEOTIDE SEQUENCE</scope>
    <source>
        <tissue evidence="1">Leaf</tissue>
    </source>
</reference>
<proteinExistence type="predicted"/>
<dbReference type="EMBL" id="GGEC01058748">
    <property type="protein sequence ID" value="MBX39232.1"/>
    <property type="molecule type" value="Transcribed_RNA"/>
</dbReference>
<sequence length="22" mass="2663">MMGSRYLFCFYNFVFFISCSLS</sequence>
<accession>A0A2P2N9T8</accession>
<protein>
    <submittedName>
        <fullName evidence="1">Uncharacterized protein</fullName>
    </submittedName>
</protein>
<evidence type="ECO:0000313" key="1">
    <source>
        <dbReference type="EMBL" id="MBX39232.1"/>
    </source>
</evidence>